<accession>A0A1F6CWY7</accession>
<organism evidence="2 3">
    <name type="scientific">Candidatus Kaiserbacteria bacterium RIFCSPHIGHO2_01_FULL_53_29</name>
    <dbReference type="NCBI Taxonomy" id="1798480"/>
    <lineage>
        <taxon>Bacteria</taxon>
        <taxon>Candidatus Kaiseribacteriota</taxon>
    </lineage>
</organism>
<sequence>MQKRYQSNGQAGIKHKQQESVNTFLLPKTSNGVKLFLQRHLYALILAVVAGAVCIAPSFLATAALGSGYYGIEYGPLNDEDIYRARIHEVLDGHPMVTSPYFYEYKDSPVVIVPINEWLYAAPAFIFGLAGIMVASKFFLPAALFLLVYFLVRKLLGAGDDALSVSTALAAAFFVTLGSAFVDYRSMITLLLVGGTPGPHMWTRPVNPIVGAVQLFGFLLLLSQVWQRTWRYAYVAAGALLAATIGYFFTLGISLAILGALGLFALLRKEFAVAREMIFILLISIVLDSWYWYRMFASFGTSEGSALAMRNGLFFTHAPVLNKALLAATLIVFCFFLYSYLWKKNRGHVRSWIFIAGLILGSWIVLNQQVITGREIWYQHFVQYTVPLAGISVIVAAYLAFRTYAPRALYIGMITLSLVCLAFGFWSVRSFTAELQWFAYNQKLGGVMSWLNVNAPKGCVVLVAYNDEWLERQIPAYTSCNVYNSVVTTSGVPEYRLAHNFLLRMRLNGVRTSDAHAYLVTHERGIRNYFFSDWGQLFGQGEEPWILDRIALLEKEYSLFLGKTLEQNIKTYRVDYMISDGPLAPSILNALPDLEVATTTEPFYIYYFRKDLE</sequence>
<comment type="caution">
    <text evidence="2">The sequence shown here is derived from an EMBL/GenBank/DDBJ whole genome shotgun (WGS) entry which is preliminary data.</text>
</comment>
<feature type="transmembrane region" description="Helical" evidence="1">
    <location>
        <begin position="138"/>
        <end position="156"/>
    </location>
</feature>
<feature type="transmembrane region" description="Helical" evidence="1">
    <location>
        <begin position="205"/>
        <end position="226"/>
    </location>
</feature>
<proteinExistence type="predicted"/>
<feature type="transmembrane region" description="Helical" evidence="1">
    <location>
        <begin position="349"/>
        <end position="366"/>
    </location>
</feature>
<feature type="transmembrane region" description="Helical" evidence="1">
    <location>
        <begin position="381"/>
        <end position="401"/>
    </location>
</feature>
<feature type="transmembrane region" description="Helical" evidence="1">
    <location>
        <begin position="41"/>
        <end position="65"/>
    </location>
</feature>
<feature type="transmembrane region" description="Helical" evidence="1">
    <location>
        <begin position="162"/>
        <end position="184"/>
    </location>
</feature>
<dbReference type="EMBL" id="MFKT01000009">
    <property type="protein sequence ID" value="OGG53684.1"/>
    <property type="molecule type" value="Genomic_DNA"/>
</dbReference>
<keyword evidence="1" id="KW-0472">Membrane</keyword>
<keyword evidence="1" id="KW-1133">Transmembrane helix</keyword>
<feature type="transmembrane region" description="Helical" evidence="1">
    <location>
        <begin position="324"/>
        <end position="342"/>
    </location>
</feature>
<gene>
    <name evidence="2" type="ORF">A2851_02250</name>
</gene>
<evidence type="ECO:0000313" key="2">
    <source>
        <dbReference type="EMBL" id="OGG53684.1"/>
    </source>
</evidence>
<keyword evidence="1" id="KW-0812">Transmembrane</keyword>
<feature type="transmembrane region" description="Helical" evidence="1">
    <location>
        <begin position="232"/>
        <end position="265"/>
    </location>
</feature>
<dbReference type="STRING" id="1798480.A2851_02250"/>
<feature type="transmembrane region" description="Helical" evidence="1">
    <location>
        <begin position="277"/>
        <end position="293"/>
    </location>
</feature>
<reference evidence="2 3" key="1">
    <citation type="journal article" date="2016" name="Nat. Commun.">
        <title>Thousands of microbial genomes shed light on interconnected biogeochemical processes in an aquifer system.</title>
        <authorList>
            <person name="Anantharaman K."/>
            <person name="Brown C.T."/>
            <person name="Hug L.A."/>
            <person name="Sharon I."/>
            <person name="Castelle C.J."/>
            <person name="Probst A.J."/>
            <person name="Thomas B.C."/>
            <person name="Singh A."/>
            <person name="Wilkins M.J."/>
            <person name="Karaoz U."/>
            <person name="Brodie E.L."/>
            <person name="Williams K.H."/>
            <person name="Hubbard S.S."/>
            <person name="Banfield J.F."/>
        </authorList>
    </citation>
    <scope>NUCLEOTIDE SEQUENCE [LARGE SCALE GENOMIC DNA]</scope>
</reference>
<feature type="transmembrane region" description="Helical" evidence="1">
    <location>
        <begin position="110"/>
        <end position="131"/>
    </location>
</feature>
<protein>
    <recommendedName>
        <fullName evidence="4">Glycosyltransferase RgtA/B/C/D-like domain-containing protein</fullName>
    </recommendedName>
</protein>
<dbReference type="Proteomes" id="UP000176863">
    <property type="component" value="Unassembled WGS sequence"/>
</dbReference>
<dbReference type="AlphaFoldDB" id="A0A1F6CWY7"/>
<evidence type="ECO:0000256" key="1">
    <source>
        <dbReference type="SAM" id="Phobius"/>
    </source>
</evidence>
<name>A0A1F6CWY7_9BACT</name>
<feature type="transmembrane region" description="Helical" evidence="1">
    <location>
        <begin position="408"/>
        <end position="428"/>
    </location>
</feature>
<evidence type="ECO:0008006" key="4">
    <source>
        <dbReference type="Google" id="ProtNLM"/>
    </source>
</evidence>
<evidence type="ECO:0000313" key="3">
    <source>
        <dbReference type="Proteomes" id="UP000176863"/>
    </source>
</evidence>